<dbReference type="KEGG" id="aal:EP13_14695"/>
<keyword evidence="4" id="KW-1185">Reference proteome</keyword>
<evidence type="ECO:0000313" key="4">
    <source>
        <dbReference type="Proteomes" id="UP000056090"/>
    </source>
</evidence>
<feature type="chain" id="PRO_5009743182" evidence="1">
    <location>
        <begin position="27"/>
        <end position="511"/>
    </location>
</feature>
<dbReference type="GO" id="GO:0016829">
    <property type="term" value="F:lyase activity"/>
    <property type="evidence" value="ECO:0007669"/>
    <property type="project" value="UniProtKB-KW"/>
</dbReference>
<keyword evidence="1" id="KW-0732">Signal</keyword>
<dbReference type="EMBL" id="CP008849">
    <property type="protein sequence ID" value="AIF99831.1"/>
    <property type="molecule type" value="Genomic_DNA"/>
</dbReference>
<dbReference type="Proteomes" id="UP000056090">
    <property type="component" value="Chromosome"/>
</dbReference>
<keyword evidence="3" id="KW-0456">Lyase</keyword>
<organism evidence="3 4">
    <name type="scientific">Alteromonas australica</name>
    <dbReference type="NCBI Taxonomy" id="589873"/>
    <lineage>
        <taxon>Bacteria</taxon>
        <taxon>Pseudomonadati</taxon>
        <taxon>Pseudomonadota</taxon>
        <taxon>Gammaproteobacteria</taxon>
        <taxon>Alteromonadales</taxon>
        <taxon>Alteromonadaceae</taxon>
        <taxon>Alteromonas/Salinimonas group</taxon>
        <taxon>Alteromonas</taxon>
    </lineage>
</organism>
<feature type="domain" description="Alginate lyase 2" evidence="2">
    <location>
        <begin position="36"/>
        <end position="347"/>
    </location>
</feature>
<evidence type="ECO:0000256" key="1">
    <source>
        <dbReference type="SAM" id="SignalP"/>
    </source>
</evidence>
<evidence type="ECO:0000313" key="3">
    <source>
        <dbReference type="EMBL" id="AIF99831.1"/>
    </source>
</evidence>
<sequence>MGVNYRLMARSSVLACIMLASTGVSAKNSAVPADKFDLSEWYITLPTDENNDGKPDNISVKDIQRFSHPDFFYLDDEGGMVFTSPNKALTTKNSTNTRSELRHMLRGSNTKIKTQSPKNSFTVASNPIANRFARVGGKMEATLKVNHVALRAKYPEKPPAFSVVIGQIHATKWEKKVKGFGWGNEPLKIYYKKWPNHETGSVFWTYERNLPKSDPNRRDIAYPVWGNLWKNPADPGEQGIALGEEISYVVNVHGDVMYLTFKAQGREDVEYKINLANAVDAHGKLDPHDHPYGYTLDWNYFKAGAYNQCSTKDDPAFWYPACLGTGNWAEDKANGDYASVTFKRLVVGESTPPKANHGEKPKIGATLNNKVSLNLEELPPSALQAIMAIEPNFAMQEAEKESKHGKTYLDVEGHLPNGDEIEFDMLETDGIWQVVEVQRDLTWEQLPGNVASALTSHDSSFTPKRIIESKQHGTPVTVYEFYAVDSDGKESRKEVKVEGGEATVLKKEWQH</sequence>
<reference evidence="3 4" key="1">
    <citation type="submission" date="2014-06" db="EMBL/GenBank/DDBJ databases">
        <title>Genomes of Alteromonas australica, a world apart.</title>
        <authorList>
            <person name="Gonzaga A."/>
            <person name="Lopez-Perez M."/>
            <person name="Rodriguez-Valera F."/>
        </authorList>
    </citation>
    <scope>NUCLEOTIDE SEQUENCE [LARGE SCALE GENOMIC DNA]</scope>
    <source>
        <strain evidence="3 4">H 17</strain>
    </source>
</reference>
<gene>
    <name evidence="3" type="ORF">EP13_14695</name>
</gene>
<dbReference type="InterPro" id="IPR013320">
    <property type="entry name" value="ConA-like_dom_sf"/>
</dbReference>
<dbReference type="PATRIC" id="fig|589873.4.peg.3312"/>
<protein>
    <submittedName>
        <fullName evidence="3">Alginate lyase</fullName>
    </submittedName>
</protein>
<proteinExistence type="predicted"/>
<feature type="signal peptide" evidence="1">
    <location>
        <begin position="1"/>
        <end position="26"/>
    </location>
</feature>
<dbReference type="Pfam" id="PF08787">
    <property type="entry name" value="Alginate_lyase2"/>
    <property type="match status" value="1"/>
</dbReference>
<dbReference type="Gene3D" id="2.60.120.200">
    <property type="match status" value="1"/>
</dbReference>
<evidence type="ECO:0000259" key="2">
    <source>
        <dbReference type="Pfam" id="PF08787"/>
    </source>
</evidence>
<dbReference type="SUPFAM" id="SSF49899">
    <property type="entry name" value="Concanavalin A-like lectins/glucanases"/>
    <property type="match status" value="1"/>
</dbReference>
<dbReference type="InterPro" id="IPR014895">
    <property type="entry name" value="Alginate_lyase_2"/>
</dbReference>
<dbReference type="eggNOG" id="ENOG502Z7WK">
    <property type="taxonomic scope" value="Bacteria"/>
</dbReference>
<name>A0A075P1Z4_9ALTE</name>
<dbReference type="AlphaFoldDB" id="A0A075P1Z4"/>
<dbReference type="KEGG" id="aaus:EP12_15260"/>
<dbReference type="SUPFAM" id="SSF160574">
    <property type="entry name" value="BT0923-like"/>
    <property type="match status" value="1"/>
</dbReference>
<accession>A0A075P1Z4</accession>